<dbReference type="PANTHER" id="PTHR47468">
    <property type="entry name" value="OS08G0130000 PROTEIN"/>
    <property type="match status" value="1"/>
</dbReference>
<comment type="caution">
    <text evidence="1">The sequence shown here is derived from an EMBL/GenBank/DDBJ whole genome shotgun (WGS) entry which is preliminary data.</text>
</comment>
<dbReference type="PANTHER" id="PTHR47468:SF1">
    <property type="entry name" value="OS08G0130000 PROTEIN"/>
    <property type="match status" value="1"/>
</dbReference>
<proteinExistence type="predicted"/>
<dbReference type="EMBL" id="JASCZI010121103">
    <property type="protein sequence ID" value="MED6159759.1"/>
    <property type="molecule type" value="Genomic_DNA"/>
</dbReference>
<evidence type="ECO:0000313" key="1">
    <source>
        <dbReference type="EMBL" id="MED6159759.1"/>
    </source>
</evidence>
<sequence>MEHVLEFLLTINHSEEADNPVLRSVSNLVVHIIDTHIDQIQDLVTKIEMDLDSVELDLDKAPRWLLVVLQLSPLTALSRLIGVDSLPSVAMASFEKRKE</sequence>
<name>A0ABU6UFC0_9FABA</name>
<organism evidence="1 2">
    <name type="scientific">Stylosanthes scabra</name>
    <dbReference type="NCBI Taxonomy" id="79078"/>
    <lineage>
        <taxon>Eukaryota</taxon>
        <taxon>Viridiplantae</taxon>
        <taxon>Streptophyta</taxon>
        <taxon>Embryophyta</taxon>
        <taxon>Tracheophyta</taxon>
        <taxon>Spermatophyta</taxon>
        <taxon>Magnoliopsida</taxon>
        <taxon>eudicotyledons</taxon>
        <taxon>Gunneridae</taxon>
        <taxon>Pentapetalae</taxon>
        <taxon>rosids</taxon>
        <taxon>fabids</taxon>
        <taxon>Fabales</taxon>
        <taxon>Fabaceae</taxon>
        <taxon>Papilionoideae</taxon>
        <taxon>50 kb inversion clade</taxon>
        <taxon>dalbergioids sensu lato</taxon>
        <taxon>Dalbergieae</taxon>
        <taxon>Pterocarpus clade</taxon>
        <taxon>Stylosanthes</taxon>
    </lineage>
</organism>
<protein>
    <submittedName>
        <fullName evidence="1">Uncharacterized protein</fullName>
    </submittedName>
</protein>
<dbReference type="Proteomes" id="UP001341840">
    <property type="component" value="Unassembled WGS sequence"/>
</dbReference>
<keyword evidence="2" id="KW-1185">Reference proteome</keyword>
<evidence type="ECO:0000313" key="2">
    <source>
        <dbReference type="Proteomes" id="UP001341840"/>
    </source>
</evidence>
<accession>A0ABU6UFC0</accession>
<reference evidence="1 2" key="1">
    <citation type="journal article" date="2023" name="Plants (Basel)">
        <title>Bridging the Gap: Combining Genomics and Transcriptomics Approaches to Understand Stylosanthes scabra, an Orphan Legume from the Brazilian Caatinga.</title>
        <authorList>
            <person name="Ferreira-Neto J.R.C."/>
            <person name="da Silva M.D."/>
            <person name="Binneck E."/>
            <person name="de Melo N.F."/>
            <person name="da Silva R.H."/>
            <person name="de Melo A.L.T.M."/>
            <person name="Pandolfi V."/>
            <person name="Bustamante F.O."/>
            <person name="Brasileiro-Vidal A.C."/>
            <person name="Benko-Iseppon A.M."/>
        </authorList>
    </citation>
    <scope>NUCLEOTIDE SEQUENCE [LARGE SCALE GENOMIC DNA]</scope>
    <source>
        <tissue evidence="1">Leaves</tissue>
    </source>
</reference>
<gene>
    <name evidence="1" type="ORF">PIB30_045227</name>
</gene>